<evidence type="ECO:0000256" key="1">
    <source>
        <dbReference type="ARBA" id="ARBA00009437"/>
    </source>
</evidence>
<keyword evidence="7" id="KW-1185">Reference proteome</keyword>
<keyword evidence="3" id="KW-0238">DNA-binding</keyword>
<dbReference type="RefSeq" id="WP_381437531.1">
    <property type="nucleotide sequence ID" value="NZ_JBHSNO010000008.1"/>
</dbReference>
<dbReference type="Pfam" id="PF03466">
    <property type="entry name" value="LysR_substrate"/>
    <property type="match status" value="1"/>
</dbReference>
<evidence type="ECO:0000313" key="7">
    <source>
        <dbReference type="Proteomes" id="UP001596109"/>
    </source>
</evidence>
<organism evidence="6 7">
    <name type="scientific">Sporosarcina soli</name>
    <dbReference type="NCBI Taxonomy" id="334736"/>
    <lineage>
        <taxon>Bacteria</taxon>
        <taxon>Bacillati</taxon>
        <taxon>Bacillota</taxon>
        <taxon>Bacilli</taxon>
        <taxon>Bacillales</taxon>
        <taxon>Caryophanaceae</taxon>
        <taxon>Sporosarcina</taxon>
    </lineage>
</organism>
<dbReference type="InterPro" id="IPR000847">
    <property type="entry name" value="LysR_HTH_N"/>
</dbReference>
<comment type="caution">
    <text evidence="6">The sequence shown here is derived from an EMBL/GenBank/DDBJ whole genome shotgun (WGS) entry which is preliminary data.</text>
</comment>
<dbReference type="PRINTS" id="PR00039">
    <property type="entry name" value="HTHLYSR"/>
</dbReference>
<dbReference type="Pfam" id="PF00126">
    <property type="entry name" value="HTH_1"/>
    <property type="match status" value="1"/>
</dbReference>
<gene>
    <name evidence="6" type="ORF">ACFPRA_17515</name>
</gene>
<dbReference type="EMBL" id="JBHSNO010000008">
    <property type="protein sequence ID" value="MFC5590705.1"/>
    <property type="molecule type" value="Genomic_DNA"/>
</dbReference>
<reference evidence="7" key="1">
    <citation type="journal article" date="2019" name="Int. J. Syst. Evol. Microbiol.">
        <title>The Global Catalogue of Microorganisms (GCM) 10K type strain sequencing project: providing services to taxonomists for standard genome sequencing and annotation.</title>
        <authorList>
            <consortium name="The Broad Institute Genomics Platform"/>
            <consortium name="The Broad Institute Genome Sequencing Center for Infectious Disease"/>
            <person name="Wu L."/>
            <person name="Ma J."/>
        </authorList>
    </citation>
    <scope>NUCLEOTIDE SEQUENCE [LARGE SCALE GENOMIC DNA]</scope>
    <source>
        <strain evidence="7">CGMCC 4.1434</strain>
    </source>
</reference>
<accession>A0ABW0TQE3</accession>
<dbReference type="InterPro" id="IPR005119">
    <property type="entry name" value="LysR_subst-bd"/>
</dbReference>
<evidence type="ECO:0000256" key="3">
    <source>
        <dbReference type="ARBA" id="ARBA00023125"/>
    </source>
</evidence>
<feature type="domain" description="HTH lysR-type" evidence="5">
    <location>
        <begin position="1"/>
        <end position="58"/>
    </location>
</feature>
<dbReference type="Proteomes" id="UP001596109">
    <property type="component" value="Unassembled WGS sequence"/>
</dbReference>
<dbReference type="SUPFAM" id="SSF46785">
    <property type="entry name" value="Winged helix' DNA-binding domain"/>
    <property type="match status" value="1"/>
</dbReference>
<proteinExistence type="inferred from homology"/>
<dbReference type="Gene3D" id="3.40.190.290">
    <property type="match status" value="1"/>
</dbReference>
<dbReference type="PANTHER" id="PTHR30419">
    <property type="entry name" value="HTH-TYPE TRANSCRIPTIONAL REGULATOR YBHD"/>
    <property type="match status" value="1"/>
</dbReference>
<protein>
    <submittedName>
        <fullName evidence="6">LysR family transcriptional regulator</fullName>
    </submittedName>
</protein>
<keyword evidence="2" id="KW-0805">Transcription regulation</keyword>
<dbReference type="InterPro" id="IPR036390">
    <property type="entry name" value="WH_DNA-bd_sf"/>
</dbReference>
<dbReference type="InterPro" id="IPR036388">
    <property type="entry name" value="WH-like_DNA-bd_sf"/>
</dbReference>
<dbReference type="PROSITE" id="PS50931">
    <property type="entry name" value="HTH_LYSR"/>
    <property type="match status" value="1"/>
</dbReference>
<dbReference type="PANTHER" id="PTHR30419:SF28">
    <property type="entry name" value="HTH-TYPE TRANSCRIPTIONAL REGULATOR BSDA"/>
    <property type="match status" value="1"/>
</dbReference>
<evidence type="ECO:0000259" key="5">
    <source>
        <dbReference type="PROSITE" id="PS50931"/>
    </source>
</evidence>
<comment type="similarity">
    <text evidence="1">Belongs to the LysR transcriptional regulatory family.</text>
</comment>
<dbReference type="CDD" id="cd05466">
    <property type="entry name" value="PBP2_LTTR_substrate"/>
    <property type="match status" value="1"/>
</dbReference>
<evidence type="ECO:0000313" key="6">
    <source>
        <dbReference type="EMBL" id="MFC5590705.1"/>
    </source>
</evidence>
<name>A0ABW0TQE3_9BACL</name>
<keyword evidence="4" id="KW-0804">Transcription</keyword>
<evidence type="ECO:0000256" key="2">
    <source>
        <dbReference type="ARBA" id="ARBA00023015"/>
    </source>
</evidence>
<sequence length="306" mass="34673">MNLRQLSYFIAIAEEGQITRAAKKLHMAQPPLSQQLKLLEESLGTVLFERTGRNIELTEAGKVLYQRAQKLLQDVDDTSKEIQEIGMGLSGTLSIGSVETNFFHLSRRLRPFHEQYPNVQFRLFSGDSYRLANRLREREIELAIIQLPLNLDDFYSIPLPADQFVFVTQEDGIERKSISLEEISELPLMVLYRESGEGLYEMIVNAFKLRGLEPNIIFQCPDPTMLLSLVYSGVASGILPKSSLISYPIEGVKAIDIEHHPIESESAVIWLKDAYLSKSARHLLETFHSHGQQPITSIGDEINVMN</sequence>
<dbReference type="SUPFAM" id="SSF53850">
    <property type="entry name" value="Periplasmic binding protein-like II"/>
    <property type="match status" value="1"/>
</dbReference>
<dbReference type="Gene3D" id="1.10.10.10">
    <property type="entry name" value="Winged helix-like DNA-binding domain superfamily/Winged helix DNA-binding domain"/>
    <property type="match status" value="1"/>
</dbReference>
<evidence type="ECO:0000256" key="4">
    <source>
        <dbReference type="ARBA" id="ARBA00023163"/>
    </source>
</evidence>
<dbReference type="InterPro" id="IPR050950">
    <property type="entry name" value="HTH-type_LysR_regulators"/>
</dbReference>